<keyword evidence="2" id="KW-0238">DNA-binding</keyword>
<feature type="domain" description="Peptidase S24/S26A/S26B/S26C" evidence="4">
    <location>
        <begin position="112"/>
        <end position="208"/>
    </location>
</feature>
<dbReference type="Pfam" id="PF00717">
    <property type="entry name" value="Peptidase_S24"/>
    <property type="match status" value="1"/>
</dbReference>
<gene>
    <name evidence="6" type="ORF">BC670_0650</name>
</gene>
<evidence type="ECO:0000256" key="2">
    <source>
        <dbReference type="ARBA" id="ARBA00023125"/>
    </source>
</evidence>
<keyword evidence="3" id="KW-0804">Transcription</keyword>
<dbReference type="GO" id="GO:0045892">
    <property type="term" value="P:negative regulation of DNA-templated transcription"/>
    <property type="evidence" value="ECO:0007669"/>
    <property type="project" value="InterPro"/>
</dbReference>
<dbReference type="Pfam" id="PF07022">
    <property type="entry name" value="Phage_CI_repr"/>
    <property type="match status" value="1"/>
</dbReference>
<dbReference type="InterPro" id="IPR036286">
    <property type="entry name" value="LexA/Signal_pep-like_sf"/>
</dbReference>
<dbReference type="InterPro" id="IPR010744">
    <property type="entry name" value="Phage_CI_N"/>
</dbReference>
<dbReference type="InterPro" id="IPR015927">
    <property type="entry name" value="Peptidase_S24_S26A/B/C"/>
</dbReference>
<keyword evidence="1" id="KW-0805">Transcription regulation</keyword>
<dbReference type="Gene3D" id="1.10.260.40">
    <property type="entry name" value="lambda repressor-like DNA-binding domains"/>
    <property type="match status" value="1"/>
</dbReference>
<dbReference type="Gene3D" id="2.10.109.10">
    <property type="entry name" value="Umud Fragment, subunit A"/>
    <property type="match status" value="1"/>
</dbReference>
<dbReference type="InterPro" id="IPR010982">
    <property type="entry name" value="Lambda_DNA-bd_dom_sf"/>
</dbReference>
<protein>
    <submittedName>
        <fullName evidence="6">Phage repressor protein C with HTH and peptisase S24 domain</fullName>
    </submittedName>
</protein>
<dbReference type="SUPFAM" id="SSF51306">
    <property type="entry name" value="LexA/Signal peptidase"/>
    <property type="match status" value="1"/>
</dbReference>
<proteinExistence type="predicted"/>
<dbReference type="PANTHER" id="PTHR40661">
    <property type="match status" value="1"/>
</dbReference>
<sequence length="217" mass="24627">MSKTNILQAIQDYYFFKKDSQFANFLGVTPQVLSNWKSRGTFDINIIYTKCVDFSLEWLVTGQGEMLKTVTTTAIKSYPKPNKKEKQLPLIPIEAIAGFGAGEFTIMDHDVLEYYKIPEFSNADFLIPVKGSSMQPKYYGGDILACKHIQSFSFFQWGVPHVITIKNRGTVVKRLKQTQKAHEISLVSDNDKYEPFTITIDDIVNIAIVVGVIRVEN</sequence>
<evidence type="ECO:0000259" key="5">
    <source>
        <dbReference type="Pfam" id="PF07022"/>
    </source>
</evidence>
<feature type="domain" description="Bacteriophage CI repressor N-terminal" evidence="5">
    <location>
        <begin position="10"/>
        <end position="66"/>
    </location>
</feature>
<evidence type="ECO:0000256" key="1">
    <source>
        <dbReference type="ARBA" id="ARBA00023015"/>
    </source>
</evidence>
<dbReference type="CDD" id="cd06529">
    <property type="entry name" value="S24_LexA-like"/>
    <property type="match status" value="1"/>
</dbReference>
<reference evidence="6 7" key="1">
    <citation type="submission" date="2019-06" db="EMBL/GenBank/DDBJ databases">
        <title>Genomic Encyclopedia of Archaeal and Bacterial Type Strains, Phase II (KMG-II): from individual species to whole genera.</title>
        <authorList>
            <person name="Goeker M."/>
        </authorList>
    </citation>
    <scope>NUCLEOTIDE SEQUENCE [LARGE SCALE GENOMIC DNA]</scope>
    <source>
        <strain evidence="6 7">DSM 24789</strain>
    </source>
</reference>
<dbReference type="RefSeq" id="WP_089080496.1">
    <property type="nucleotide sequence ID" value="NZ_VFPJ01000001.1"/>
</dbReference>
<dbReference type="Proteomes" id="UP000320773">
    <property type="component" value="Unassembled WGS sequence"/>
</dbReference>
<dbReference type="AlphaFoldDB" id="A0A543G156"/>
<evidence type="ECO:0000259" key="4">
    <source>
        <dbReference type="Pfam" id="PF00717"/>
    </source>
</evidence>
<comment type="caution">
    <text evidence="6">The sequence shown here is derived from an EMBL/GenBank/DDBJ whole genome shotgun (WGS) entry which is preliminary data.</text>
</comment>
<dbReference type="PANTHER" id="PTHR40661:SF1">
    <property type="entry name" value="HTH CRO_C1-TYPE DOMAIN-CONTAINING PROTEIN"/>
    <property type="match status" value="1"/>
</dbReference>
<dbReference type="GO" id="GO:0003677">
    <property type="term" value="F:DNA binding"/>
    <property type="evidence" value="ECO:0007669"/>
    <property type="project" value="UniProtKB-KW"/>
</dbReference>
<evidence type="ECO:0000313" key="6">
    <source>
        <dbReference type="EMBL" id="TQM39818.1"/>
    </source>
</evidence>
<name>A0A543G156_9FLAO</name>
<dbReference type="InterPro" id="IPR039418">
    <property type="entry name" value="LexA-like"/>
</dbReference>
<dbReference type="EMBL" id="VFPJ01000001">
    <property type="protein sequence ID" value="TQM39818.1"/>
    <property type="molecule type" value="Genomic_DNA"/>
</dbReference>
<organism evidence="6 7">
    <name type="scientific">Flavobacterium branchiophilum</name>
    <dbReference type="NCBI Taxonomy" id="55197"/>
    <lineage>
        <taxon>Bacteria</taxon>
        <taxon>Pseudomonadati</taxon>
        <taxon>Bacteroidota</taxon>
        <taxon>Flavobacteriia</taxon>
        <taxon>Flavobacteriales</taxon>
        <taxon>Flavobacteriaceae</taxon>
        <taxon>Flavobacterium</taxon>
    </lineage>
</organism>
<accession>A0A543G156</accession>
<evidence type="ECO:0000313" key="7">
    <source>
        <dbReference type="Proteomes" id="UP000320773"/>
    </source>
</evidence>
<evidence type="ECO:0000256" key="3">
    <source>
        <dbReference type="ARBA" id="ARBA00023163"/>
    </source>
</evidence>